<dbReference type="Gene3D" id="1.20.1270.10">
    <property type="match status" value="1"/>
</dbReference>
<sequence>MAIILNAADLAGLMFLQHDHVFYDCINLEVLSVVNDRIFVGQKLIFAFKGAAFKGYIYFKSFLFIILRANDASELQRLNTDDQRAEASSNLSETSDWLYEEGEKAETDEFRVNASHESQVTR</sequence>
<feature type="compositionally biased region" description="Polar residues" evidence="1">
    <location>
        <begin position="86"/>
        <end position="95"/>
    </location>
</feature>
<dbReference type="Proteomes" id="UP000789375">
    <property type="component" value="Unassembled WGS sequence"/>
</dbReference>
<keyword evidence="3" id="KW-1185">Reference proteome</keyword>
<accession>A0A9N9E567</accession>
<dbReference type="InterPro" id="IPR029048">
    <property type="entry name" value="HSP70_C_sf"/>
</dbReference>
<evidence type="ECO:0000313" key="2">
    <source>
        <dbReference type="EMBL" id="CAG8658818.1"/>
    </source>
</evidence>
<proteinExistence type="predicted"/>
<dbReference type="EMBL" id="CAJVPP010005018">
    <property type="protein sequence ID" value="CAG8658818.1"/>
    <property type="molecule type" value="Genomic_DNA"/>
</dbReference>
<organism evidence="2 3">
    <name type="scientific">Funneliformis mosseae</name>
    <name type="common">Endomycorrhizal fungus</name>
    <name type="synonym">Glomus mosseae</name>
    <dbReference type="NCBI Taxonomy" id="27381"/>
    <lineage>
        <taxon>Eukaryota</taxon>
        <taxon>Fungi</taxon>
        <taxon>Fungi incertae sedis</taxon>
        <taxon>Mucoromycota</taxon>
        <taxon>Glomeromycotina</taxon>
        <taxon>Glomeromycetes</taxon>
        <taxon>Glomerales</taxon>
        <taxon>Glomeraceae</taxon>
        <taxon>Funneliformis</taxon>
    </lineage>
</organism>
<name>A0A9N9E567_FUNMO</name>
<dbReference type="AlphaFoldDB" id="A0A9N9E567"/>
<gene>
    <name evidence="2" type="ORF">FMOSSE_LOCUS11839</name>
</gene>
<reference evidence="2" key="1">
    <citation type="submission" date="2021-06" db="EMBL/GenBank/DDBJ databases">
        <authorList>
            <person name="Kallberg Y."/>
            <person name="Tangrot J."/>
            <person name="Rosling A."/>
        </authorList>
    </citation>
    <scope>NUCLEOTIDE SEQUENCE</scope>
    <source>
        <strain evidence="2">87-6 pot B 2015</strain>
    </source>
</reference>
<feature type="compositionally biased region" description="Basic and acidic residues" evidence="1">
    <location>
        <begin position="101"/>
        <end position="111"/>
    </location>
</feature>
<comment type="caution">
    <text evidence="2">The sequence shown here is derived from an EMBL/GenBank/DDBJ whole genome shotgun (WGS) entry which is preliminary data.</text>
</comment>
<feature type="region of interest" description="Disordered" evidence="1">
    <location>
        <begin position="83"/>
        <end position="122"/>
    </location>
</feature>
<evidence type="ECO:0000313" key="3">
    <source>
        <dbReference type="Proteomes" id="UP000789375"/>
    </source>
</evidence>
<protein>
    <submittedName>
        <fullName evidence="2">10345_t:CDS:1</fullName>
    </submittedName>
</protein>
<evidence type="ECO:0000256" key="1">
    <source>
        <dbReference type="SAM" id="MobiDB-lite"/>
    </source>
</evidence>